<proteinExistence type="predicted"/>
<reference evidence="1 2" key="1">
    <citation type="journal article" date="2017" name="BMC Genomics">
        <title>Chromosome level assembly and secondary metabolite potential of the parasitic fungus Cordyceps militaris.</title>
        <authorList>
            <person name="Kramer G.J."/>
            <person name="Nodwell J.R."/>
        </authorList>
    </citation>
    <scope>NUCLEOTIDE SEQUENCE [LARGE SCALE GENOMIC DNA]</scope>
    <source>
        <strain evidence="1 2">ATCC 34164</strain>
    </source>
</reference>
<name>A0A2H4SUX1_CORMI</name>
<sequence>MHRICWFFPAFWHLEPAYKHITKFIMRQANLISIHRMIPYMRLHAIFNFMRSGLPLHGANIPHIRMRCRKVYFLRWPCQHDYAPNRSGIAQLLAPNKNRACRIYQEAEYKYLKTQTGR</sequence>
<keyword evidence="1" id="KW-0808">Transferase</keyword>
<dbReference type="VEuPathDB" id="FungiDB:A9K55_000867"/>
<organism evidence="1 2">
    <name type="scientific">Cordyceps militaris</name>
    <name type="common">Caterpillar fungus</name>
    <name type="synonym">Clavaria militaris</name>
    <dbReference type="NCBI Taxonomy" id="73501"/>
    <lineage>
        <taxon>Eukaryota</taxon>
        <taxon>Fungi</taxon>
        <taxon>Dikarya</taxon>
        <taxon>Ascomycota</taxon>
        <taxon>Pezizomycotina</taxon>
        <taxon>Sordariomycetes</taxon>
        <taxon>Hypocreomycetidae</taxon>
        <taxon>Hypocreales</taxon>
        <taxon>Cordycipitaceae</taxon>
        <taxon>Cordyceps</taxon>
    </lineage>
</organism>
<protein>
    <submittedName>
        <fullName evidence="1">UDP-N-acetylglucosaminyltransferase</fullName>
    </submittedName>
</protein>
<accession>A0A2H4SUX1</accession>
<evidence type="ECO:0000313" key="1">
    <source>
        <dbReference type="EMBL" id="ATY66897.1"/>
    </source>
</evidence>
<dbReference type="AlphaFoldDB" id="A0A2H4SUX1"/>
<dbReference type="Proteomes" id="UP000323067">
    <property type="component" value="Chromosome ii"/>
</dbReference>
<dbReference type="EMBL" id="CP023327">
    <property type="protein sequence ID" value="ATY66897.1"/>
    <property type="molecule type" value="Genomic_DNA"/>
</dbReference>
<keyword evidence="1" id="KW-0328">Glycosyltransferase</keyword>
<gene>
    <name evidence="1" type="ORF">A9K55_000867</name>
</gene>
<evidence type="ECO:0000313" key="2">
    <source>
        <dbReference type="Proteomes" id="UP000323067"/>
    </source>
</evidence>
<dbReference type="GO" id="GO:0016757">
    <property type="term" value="F:glycosyltransferase activity"/>
    <property type="evidence" value="ECO:0007669"/>
    <property type="project" value="UniProtKB-KW"/>
</dbReference>